<proteinExistence type="inferred from homology"/>
<organism evidence="8 9">
    <name type="scientific">Aspergillus heteromorphus CBS 117.55</name>
    <dbReference type="NCBI Taxonomy" id="1448321"/>
    <lineage>
        <taxon>Eukaryota</taxon>
        <taxon>Fungi</taxon>
        <taxon>Dikarya</taxon>
        <taxon>Ascomycota</taxon>
        <taxon>Pezizomycotina</taxon>
        <taxon>Eurotiomycetes</taxon>
        <taxon>Eurotiomycetidae</taxon>
        <taxon>Eurotiales</taxon>
        <taxon>Aspergillaceae</taxon>
        <taxon>Aspergillus</taxon>
        <taxon>Aspergillus subgen. Circumdati</taxon>
    </lineage>
</organism>
<dbReference type="Proteomes" id="UP000247233">
    <property type="component" value="Unassembled WGS sequence"/>
</dbReference>
<gene>
    <name evidence="8" type="ORF">BO70DRAFT_361509</name>
</gene>
<dbReference type="PANTHER" id="PTHR42683">
    <property type="entry name" value="ALDEHYDE REDUCTASE"/>
    <property type="match status" value="1"/>
</dbReference>
<name>A0A317WDK5_9EURO</name>
<feature type="domain" description="Enoyl reductase (ER)" evidence="7">
    <location>
        <begin position="65"/>
        <end position="380"/>
    </location>
</feature>
<evidence type="ECO:0000256" key="1">
    <source>
        <dbReference type="ARBA" id="ARBA00001947"/>
    </source>
</evidence>
<comment type="cofactor">
    <cofactor evidence="1 5">
        <name>Zn(2+)</name>
        <dbReference type="ChEBI" id="CHEBI:29105"/>
    </cofactor>
</comment>
<dbReference type="STRING" id="1448321.A0A317WDK5"/>
<dbReference type="FunFam" id="3.90.180.10:FF:000022">
    <property type="entry name" value="NADP-dependent alcohol dehydrogenase"/>
    <property type="match status" value="1"/>
</dbReference>
<evidence type="ECO:0000313" key="9">
    <source>
        <dbReference type="Proteomes" id="UP000247233"/>
    </source>
</evidence>
<reference evidence="8 9" key="1">
    <citation type="submission" date="2016-12" db="EMBL/GenBank/DDBJ databases">
        <title>The genomes of Aspergillus section Nigri reveals drivers in fungal speciation.</title>
        <authorList>
            <consortium name="DOE Joint Genome Institute"/>
            <person name="Vesth T.C."/>
            <person name="Nybo J."/>
            <person name="Theobald S."/>
            <person name="Brandl J."/>
            <person name="Frisvad J.C."/>
            <person name="Nielsen K.F."/>
            <person name="Lyhne E.K."/>
            <person name="Kogle M.E."/>
            <person name="Kuo A."/>
            <person name="Riley R."/>
            <person name="Clum A."/>
            <person name="Nolan M."/>
            <person name="Lipzen A."/>
            <person name="Salamov A."/>
            <person name="Henrissat B."/>
            <person name="Wiebenga A."/>
            <person name="De Vries R.P."/>
            <person name="Grigoriev I.V."/>
            <person name="Mortensen U.H."/>
            <person name="Andersen M.R."/>
            <person name="Baker S.E."/>
        </authorList>
    </citation>
    <scope>NUCLEOTIDE SEQUENCE [LARGE SCALE GENOMIC DNA]</scope>
    <source>
        <strain evidence="8 9">CBS 117.55</strain>
    </source>
</reference>
<dbReference type="InterPro" id="IPR011032">
    <property type="entry name" value="GroES-like_sf"/>
</dbReference>
<dbReference type="InterPro" id="IPR029752">
    <property type="entry name" value="D-isomer_DH_CS1"/>
</dbReference>
<dbReference type="AlphaFoldDB" id="A0A317WDK5"/>
<protein>
    <submittedName>
        <fullName evidence="8">NADP-dependent alcohol dehydrogenase</fullName>
    </submittedName>
</protein>
<dbReference type="PROSITE" id="PS00059">
    <property type="entry name" value="ADH_ZINC"/>
    <property type="match status" value="1"/>
</dbReference>
<dbReference type="GeneID" id="37065293"/>
<dbReference type="GO" id="GO:0008270">
    <property type="term" value="F:zinc ion binding"/>
    <property type="evidence" value="ECO:0007669"/>
    <property type="project" value="InterPro"/>
</dbReference>
<keyword evidence="4" id="KW-0560">Oxidoreductase</keyword>
<dbReference type="SUPFAM" id="SSF50129">
    <property type="entry name" value="GroES-like"/>
    <property type="match status" value="1"/>
</dbReference>
<dbReference type="Gene3D" id="3.90.180.10">
    <property type="entry name" value="Medium-chain alcohol dehydrogenases, catalytic domain"/>
    <property type="match status" value="1"/>
</dbReference>
<keyword evidence="9" id="KW-1185">Reference proteome</keyword>
<dbReference type="Gene3D" id="3.40.50.720">
    <property type="entry name" value="NAD(P)-binding Rossmann-like Domain"/>
    <property type="match status" value="1"/>
</dbReference>
<comment type="similarity">
    <text evidence="5">Belongs to the zinc-containing alcohol dehydrogenase family.</text>
</comment>
<comment type="caution">
    <text evidence="8">The sequence shown here is derived from an EMBL/GenBank/DDBJ whole genome shotgun (WGS) entry which is preliminary data.</text>
</comment>
<dbReference type="GO" id="GO:0016616">
    <property type="term" value="F:oxidoreductase activity, acting on the CH-OH group of donors, NAD or NADP as acceptor"/>
    <property type="evidence" value="ECO:0007669"/>
    <property type="project" value="InterPro"/>
</dbReference>
<dbReference type="Pfam" id="PF08240">
    <property type="entry name" value="ADH_N"/>
    <property type="match status" value="1"/>
</dbReference>
<feature type="region of interest" description="Disordered" evidence="6">
    <location>
        <begin position="1"/>
        <end position="44"/>
    </location>
</feature>
<evidence type="ECO:0000259" key="7">
    <source>
        <dbReference type="SMART" id="SM00829"/>
    </source>
</evidence>
<dbReference type="InterPro" id="IPR013154">
    <property type="entry name" value="ADH-like_N"/>
</dbReference>
<dbReference type="InterPro" id="IPR020843">
    <property type="entry name" value="ER"/>
</dbReference>
<dbReference type="FunFam" id="3.40.50.720:FF:000022">
    <property type="entry name" value="Cinnamyl alcohol dehydrogenase"/>
    <property type="match status" value="1"/>
</dbReference>
<evidence type="ECO:0000256" key="3">
    <source>
        <dbReference type="ARBA" id="ARBA00022833"/>
    </source>
</evidence>
<evidence type="ECO:0000256" key="2">
    <source>
        <dbReference type="ARBA" id="ARBA00022723"/>
    </source>
</evidence>
<evidence type="ECO:0000256" key="6">
    <source>
        <dbReference type="SAM" id="MobiDB-lite"/>
    </source>
</evidence>
<dbReference type="InterPro" id="IPR047109">
    <property type="entry name" value="CAD-like"/>
</dbReference>
<sequence length="383" mass="41739">MSTPTVTATRPRDIKPHSEETSLESKAHRRPLSNSTTYLPTLHNPPTQAFTMGYDFTVYRGSKGGTITESKTHRDALKRDEVLVSVTHSGVCYTDVHYQHADMALGHEGAGVVEQTGPDVQDLKKGDRVGWGYEHDCCGRCSNCLTGWETMCPERKLYGLADFDQGSFASHAVWREAFLFKIPEGISNEDSAPLMCGGSTVFNALHVAGVKPTDRVGIVGIGGLGHLAIQFAAKMGCHVVVFSGTDSKKEEAMQLGAREFYATKGVKELKIGKPLNSLIVSTSSQPDWPLYVPVLAPGAVISPLSVANEDFKFPYMTLVTSGLRVQGSIVAARQVHRDMLDFAALHGIKPIKMKYPLTLDGVKEALKTLEEGKMRYRGVLVAQ</sequence>
<dbReference type="OrthoDB" id="1879366at2759"/>
<dbReference type="InterPro" id="IPR002328">
    <property type="entry name" value="ADH_Zn_CS"/>
</dbReference>
<dbReference type="PROSITE" id="PS00065">
    <property type="entry name" value="D_2_HYDROXYACID_DH_1"/>
    <property type="match status" value="1"/>
</dbReference>
<dbReference type="InterPro" id="IPR013149">
    <property type="entry name" value="ADH-like_C"/>
</dbReference>
<evidence type="ECO:0000256" key="5">
    <source>
        <dbReference type="RuleBase" id="RU361277"/>
    </source>
</evidence>
<feature type="compositionally biased region" description="Polar residues" evidence="6">
    <location>
        <begin position="32"/>
        <end position="44"/>
    </location>
</feature>
<feature type="compositionally biased region" description="Basic and acidic residues" evidence="6">
    <location>
        <begin position="10"/>
        <end position="26"/>
    </location>
</feature>
<keyword evidence="3 5" id="KW-0862">Zinc</keyword>
<dbReference type="CDD" id="cd05283">
    <property type="entry name" value="CAD1"/>
    <property type="match status" value="1"/>
</dbReference>
<dbReference type="Pfam" id="PF00107">
    <property type="entry name" value="ADH_zinc_N"/>
    <property type="match status" value="1"/>
</dbReference>
<keyword evidence="2 5" id="KW-0479">Metal-binding</keyword>
<dbReference type="SUPFAM" id="SSF51735">
    <property type="entry name" value="NAD(P)-binding Rossmann-fold domains"/>
    <property type="match status" value="1"/>
</dbReference>
<dbReference type="SMART" id="SM00829">
    <property type="entry name" value="PKS_ER"/>
    <property type="match status" value="1"/>
</dbReference>
<dbReference type="EMBL" id="MSFL01000010">
    <property type="protein sequence ID" value="PWY83387.1"/>
    <property type="molecule type" value="Genomic_DNA"/>
</dbReference>
<dbReference type="InterPro" id="IPR036291">
    <property type="entry name" value="NAD(P)-bd_dom_sf"/>
</dbReference>
<dbReference type="VEuPathDB" id="FungiDB:BO70DRAFT_361509"/>
<accession>A0A317WDK5</accession>
<dbReference type="RefSeq" id="XP_025399830.1">
    <property type="nucleotide sequence ID" value="XM_025543056.1"/>
</dbReference>
<evidence type="ECO:0000313" key="8">
    <source>
        <dbReference type="EMBL" id="PWY83387.1"/>
    </source>
</evidence>
<evidence type="ECO:0000256" key="4">
    <source>
        <dbReference type="ARBA" id="ARBA00023002"/>
    </source>
</evidence>